<dbReference type="Proteomes" id="UP000271468">
    <property type="component" value="Unassembled WGS sequence"/>
</dbReference>
<dbReference type="SUPFAM" id="SSF160631">
    <property type="entry name" value="SMI1/KNR4-like"/>
    <property type="match status" value="1"/>
</dbReference>
<dbReference type="SMART" id="SM00860">
    <property type="entry name" value="SMI1_KNR4"/>
    <property type="match status" value="1"/>
</dbReference>
<comment type="caution">
    <text evidence="2">The sequence shown here is derived from an EMBL/GenBank/DDBJ whole genome shotgun (WGS) entry which is preliminary data.</text>
</comment>
<dbReference type="Gene3D" id="3.40.1580.10">
    <property type="entry name" value="SMI1/KNR4-like"/>
    <property type="match status" value="1"/>
</dbReference>
<dbReference type="InterPro" id="IPR037883">
    <property type="entry name" value="Knr4/Smi1-like_sf"/>
</dbReference>
<organism evidence="2 3">
    <name type="scientific">Pseudomonas syringae pv. coriandricola</name>
    <dbReference type="NCBI Taxonomy" id="264453"/>
    <lineage>
        <taxon>Bacteria</taxon>
        <taxon>Pseudomonadati</taxon>
        <taxon>Pseudomonadota</taxon>
        <taxon>Gammaproteobacteria</taxon>
        <taxon>Pseudomonadales</taxon>
        <taxon>Pseudomonadaceae</taxon>
        <taxon>Pseudomonas</taxon>
    </lineage>
</organism>
<sequence>MWWKSNRIRKQSYLASRRSSAAGNSVVEPIAERPREIAMEYHFTEGQLNGPADISAVDGLSTNLGVALPESYVDFLKRHDGGEGFIGDNYIIFWKAEELADFNREYEVETYAPGIVLFASNGGGEGYGFDTEYSTMPIVRIPFIGMDRKYVISVARDLPDLFVQLADRDE</sequence>
<proteinExistence type="predicted"/>
<evidence type="ECO:0000259" key="1">
    <source>
        <dbReference type="SMART" id="SM00860"/>
    </source>
</evidence>
<dbReference type="EMBL" id="RBOV01000035">
    <property type="protein sequence ID" value="RMN14900.1"/>
    <property type="molecule type" value="Genomic_DNA"/>
</dbReference>
<name>A0A3M3JVK8_9PSED</name>
<dbReference type="AlphaFoldDB" id="A0A3M3JVK8"/>
<evidence type="ECO:0000313" key="3">
    <source>
        <dbReference type="Proteomes" id="UP000271468"/>
    </source>
</evidence>
<dbReference type="Pfam" id="PF09346">
    <property type="entry name" value="SMI1_KNR4"/>
    <property type="match status" value="1"/>
</dbReference>
<evidence type="ECO:0000313" key="2">
    <source>
        <dbReference type="EMBL" id="RMN14900.1"/>
    </source>
</evidence>
<dbReference type="InterPro" id="IPR018958">
    <property type="entry name" value="Knr4/Smi1-like_dom"/>
</dbReference>
<accession>A0A3M3JVK8</accession>
<feature type="domain" description="Knr4/Smi1-like" evidence="1">
    <location>
        <begin position="51"/>
        <end position="164"/>
    </location>
</feature>
<reference evidence="2 3" key="1">
    <citation type="submission" date="2018-08" db="EMBL/GenBank/DDBJ databases">
        <title>Recombination of ecologically and evolutionarily significant loci maintains genetic cohesion in the Pseudomonas syringae species complex.</title>
        <authorList>
            <person name="Dillon M."/>
            <person name="Thakur S."/>
            <person name="Almeida R.N.D."/>
            <person name="Weir B.S."/>
            <person name="Guttman D.S."/>
        </authorList>
    </citation>
    <scope>NUCLEOTIDE SEQUENCE [LARGE SCALE GENOMIC DNA]</scope>
    <source>
        <strain evidence="2 3">ICMP 12341</strain>
    </source>
</reference>
<gene>
    <name evidence="2" type="ORF">ALQ65_02552</name>
</gene>
<protein>
    <recommendedName>
        <fullName evidence="1">Knr4/Smi1-like domain-containing protein</fullName>
    </recommendedName>
</protein>